<feature type="compositionally biased region" description="Polar residues" evidence="1">
    <location>
        <begin position="1260"/>
        <end position="1269"/>
    </location>
</feature>
<feature type="compositionally biased region" description="Polar residues" evidence="1">
    <location>
        <begin position="1237"/>
        <end position="1246"/>
    </location>
</feature>
<gene>
    <name evidence="4" type="ORF">N7537_000229</name>
</gene>
<reference evidence="4" key="2">
    <citation type="submission" date="2023-01" db="EMBL/GenBank/DDBJ databases">
        <authorList>
            <person name="Petersen C."/>
        </authorList>
    </citation>
    <scope>NUCLEOTIDE SEQUENCE</scope>
    <source>
        <strain evidence="4">IBT 12815</strain>
    </source>
</reference>
<feature type="compositionally biased region" description="Polar residues" evidence="1">
    <location>
        <begin position="305"/>
        <end position="321"/>
    </location>
</feature>
<feature type="compositionally biased region" description="Polar residues" evidence="1">
    <location>
        <begin position="1295"/>
        <end position="1315"/>
    </location>
</feature>
<feature type="compositionally biased region" description="Polar residues" evidence="1">
    <location>
        <begin position="180"/>
        <end position="193"/>
    </location>
</feature>
<dbReference type="GO" id="GO:0051014">
    <property type="term" value="P:actin filament severing"/>
    <property type="evidence" value="ECO:0007669"/>
    <property type="project" value="TreeGrafter"/>
</dbReference>
<feature type="compositionally biased region" description="Basic residues" evidence="1">
    <location>
        <begin position="1225"/>
        <end position="1236"/>
    </location>
</feature>
<feature type="region of interest" description="Disordered" evidence="1">
    <location>
        <begin position="1190"/>
        <end position="1470"/>
    </location>
</feature>
<feature type="compositionally biased region" description="Polar residues" evidence="1">
    <location>
        <begin position="822"/>
        <end position="834"/>
    </location>
</feature>
<feature type="domain" description="DUF7904" evidence="3">
    <location>
        <begin position="1518"/>
        <end position="1616"/>
    </location>
</feature>
<feature type="domain" description="DUF4045" evidence="2">
    <location>
        <begin position="697"/>
        <end position="928"/>
    </location>
</feature>
<sequence>MAVPNETSEDVNDFLQRIRELGERRDKEDDERTKKLEEEILQGRKERQARRAERARSLALTDDSSTLNIARLSVSSISARSIEPPEHLEPTPQTSQTPGPEPPTTSAVDSSQDIEASDTDKRRGSVPDFGMDSPSRTLPPLSRSRAGTLSWQQRPSSRDFGMPPGSTSPTRSPTRASHLRNLSTASDENTLSRLQFGFPRPSKDAPVLPPSPDRAAGSLAHSDKEEPRDIKTDVGVGHQEPEVGEESSTELDQLAAVEERSSSPPRTGSRDSNMSHRFSVSSVSATGLGSPVHLSETPKLEPRQNDSSFEESVSPSPTQRRMSPERTRSTSPTKGLGGFVQSAMMRRSDSVSKRWSAQTPQGLGRSNSIVSNRSSVAGPGLSEMTPPTLGRIGREPSTLLQRPGSSHSEAPTETAERPTTPADRSSVNFESPGKSFRPGHSRSASSATAEGGDAQSPFVSKTMDPKRWSPNKASWLESALNRPELPRQTTRPPSQPNWAKDRQSRGSVDLGRVNNFKEVTPLGLMRTPPPGTQTKLPGVSGPSLPTSPIKDGVPESPSGFPLKKIGVSAPSLPTSPTKDVVPESPLGFPLKKVGASGPSLPASPVKEAAPESPSGFPFKKSSISGSSVHRNSVSDPPSEFPFKRPGTAGGSVGGSPEGKLKETAPESPSGFHFKKPISSASSLHRNSVSEPPAEFPLKRPSVSSPSLAKETVPSSPSEFSKKPSISSPSIPGTPEAKLKETVPQSPSVLGSPDAGQTKEETPASPSPVEEALNALSGGVPAEEPKSASPAEMENESRQLSASEESEPQSTPTRRIPPDSLSPKPNFSISTSSRGPISPKVKPQSPVVDFRANLRKREVVKDNGDDKEPEFKNVFGRLKKTETRNYVAPDELKGNILRGKAALNNTGGPKKTERVDEFRRSLVTRKDEMKAGGGSIRRNTAGEQDAPPKPTEVVPEAIAMRQNMTRANSIKQAPVDEPTLPAKSFGSRGSQERPPLSSPNSSLKSIGTSRASQELQPLSPSPANNEPTLPAKSFGSRGSQERPPLSSPNSSFKSTGTSRASQELQPLSPSPANDEPGWPLKDTSSSRASQESQPLSPFPADDPIDEPEAIPAASDYKQTPEIVSSADREETREDVAPIEPSVVKMQVPSVKTLRPVRQWPPAPVAEATVTPTLTAKSKLAGRINPALAGLLSRGAPASDGPKKQLSTPVSTQSDPASPSAPLTHITKGRARGPKRRLPQTTDISTPSARDDTKEVGAISCSEATPSQTPTIPVESLDIDSECLSQPDEDPVPDITNPRSDSPVTEQLPELNTSPQDTLERDTPQALQTRSLTTNFDIFPSANLEATSRDPESPEGVSPSSGPPVPPKFDRPASDPPASPLPVTPKPQLGQQNRFASSSPSPLRTSHKENQMDSPMSQQKSIPGVVVESARSSVSRPMSHPSPPVPPKDGDVMLPKPTDPRRLSRKMSAPSLVAQASEAREVIAGFFKTLPDARNRMDIDPQLMLMRKPDDVKIRTVKRQIWELTGDGRRQELPSHQEYILYQGSMYLCVHTFESGRSNTSEVYLWRGDDVPEASVENEQPFARKVARENSSKLQVIRQGKEPTRFIQALGGIMITRRGSSSRHNSSALYMLCGRKHLGEMTFDEVDYSLRNLCSGFPYVVSAPFGKLYLWKGKGSGPEETGAARLIGMDLGLTGEFEEVTEGEEPEDFFDVFAGPREAAPHMCQDHWQLKPKYNHFRSRLLRVDHELNPPTRFWNIRRPGASSPVVKANDCVQEIEPFCYRDIIEKDVYVLDTFFEIYVIIGEQASQKSADFASAVVFAHEYGILATSLQDRPFIPKSFVALGGVPDRCQSAFRKWNPRNQHAPFVFSLDVVIEAIRSPEN</sequence>
<dbReference type="GO" id="GO:0051016">
    <property type="term" value="P:barbed-end actin filament capping"/>
    <property type="evidence" value="ECO:0007669"/>
    <property type="project" value="TreeGrafter"/>
</dbReference>
<feature type="compositionally biased region" description="Polar residues" evidence="1">
    <location>
        <begin position="1046"/>
        <end position="1070"/>
    </location>
</feature>
<evidence type="ECO:0000259" key="2">
    <source>
        <dbReference type="Pfam" id="PF13254"/>
    </source>
</evidence>
<feature type="compositionally biased region" description="Low complexity" evidence="1">
    <location>
        <begin position="993"/>
        <end position="1004"/>
    </location>
</feature>
<feature type="compositionally biased region" description="Polar residues" evidence="1">
    <location>
        <begin position="678"/>
        <end position="689"/>
    </location>
</feature>
<feature type="compositionally biased region" description="Polar residues" evidence="1">
    <location>
        <begin position="62"/>
        <end position="79"/>
    </location>
</feature>
<dbReference type="GO" id="GO:0051015">
    <property type="term" value="F:actin filament binding"/>
    <property type="evidence" value="ECO:0007669"/>
    <property type="project" value="InterPro"/>
</dbReference>
<feature type="compositionally biased region" description="Polar residues" evidence="1">
    <location>
        <begin position="91"/>
        <end position="114"/>
    </location>
</feature>
<feature type="compositionally biased region" description="Polar residues" evidence="1">
    <location>
        <begin position="262"/>
        <end position="287"/>
    </location>
</feature>
<feature type="compositionally biased region" description="Polar residues" evidence="1">
    <location>
        <begin position="961"/>
        <end position="970"/>
    </location>
</feature>
<name>A0AAD6EEF7_9EURO</name>
<feature type="compositionally biased region" description="Low complexity" evidence="1">
    <location>
        <begin position="163"/>
        <end position="176"/>
    </location>
</feature>
<feature type="compositionally biased region" description="Low complexity" evidence="1">
    <location>
        <begin position="365"/>
        <end position="376"/>
    </location>
</feature>
<protein>
    <recommendedName>
        <fullName evidence="6">Gelsolin repeat protein</fullName>
    </recommendedName>
</protein>
<dbReference type="GO" id="GO:0015629">
    <property type="term" value="C:actin cytoskeleton"/>
    <property type="evidence" value="ECO:0007669"/>
    <property type="project" value="TreeGrafter"/>
</dbReference>
<dbReference type="Proteomes" id="UP001213799">
    <property type="component" value="Unassembled WGS sequence"/>
</dbReference>
<evidence type="ECO:0000313" key="4">
    <source>
        <dbReference type="EMBL" id="KAJ5615115.1"/>
    </source>
</evidence>
<dbReference type="SMART" id="SM00262">
    <property type="entry name" value="GEL"/>
    <property type="match status" value="2"/>
</dbReference>
<feature type="compositionally biased region" description="Pro residues" evidence="1">
    <location>
        <begin position="1372"/>
        <end position="1383"/>
    </location>
</feature>
<dbReference type="GO" id="GO:0005546">
    <property type="term" value="F:phosphatidylinositol-4,5-bisphosphate binding"/>
    <property type="evidence" value="ECO:0007669"/>
    <property type="project" value="TreeGrafter"/>
</dbReference>
<dbReference type="EMBL" id="JAQJAE010000001">
    <property type="protein sequence ID" value="KAJ5615115.1"/>
    <property type="molecule type" value="Genomic_DNA"/>
</dbReference>
<dbReference type="Pfam" id="PF13254">
    <property type="entry name" value="DUF4045"/>
    <property type="match status" value="2"/>
</dbReference>
<dbReference type="PANTHER" id="PTHR11977">
    <property type="entry name" value="VILLIN"/>
    <property type="match status" value="1"/>
</dbReference>
<feature type="compositionally biased region" description="Polar residues" evidence="1">
    <location>
        <begin position="398"/>
        <end position="408"/>
    </location>
</feature>
<feature type="compositionally biased region" description="Low complexity" evidence="1">
    <location>
        <begin position="713"/>
        <end position="730"/>
    </location>
</feature>
<feature type="compositionally biased region" description="Polar residues" evidence="1">
    <location>
        <begin position="1081"/>
        <end position="1094"/>
    </location>
</feature>
<feature type="compositionally biased region" description="Basic and acidic residues" evidence="1">
    <location>
        <begin position="1125"/>
        <end position="1134"/>
    </location>
</feature>
<evidence type="ECO:0000256" key="1">
    <source>
        <dbReference type="SAM" id="MobiDB-lite"/>
    </source>
</evidence>
<feature type="compositionally biased region" description="Polar residues" evidence="1">
    <location>
        <begin position="621"/>
        <end position="635"/>
    </location>
</feature>
<evidence type="ECO:0008006" key="6">
    <source>
        <dbReference type="Google" id="ProtNLM"/>
    </source>
</evidence>
<organism evidence="4 5">
    <name type="scientific">Penicillium hordei</name>
    <dbReference type="NCBI Taxonomy" id="40994"/>
    <lineage>
        <taxon>Eukaryota</taxon>
        <taxon>Fungi</taxon>
        <taxon>Dikarya</taxon>
        <taxon>Ascomycota</taxon>
        <taxon>Pezizomycotina</taxon>
        <taxon>Eurotiomycetes</taxon>
        <taxon>Eurotiomycetidae</taxon>
        <taxon>Eurotiales</taxon>
        <taxon>Aspergillaceae</taxon>
        <taxon>Penicillium</taxon>
    </lineage>
</organism>
<feature type="compositionally biased region" description="Polar residues" evidence="1">
    <location>
        <begin position="1203"/>
        <end position="1215"/>
    </location>
</feature>
<feature type="compositionally biased region" description="Low complexity" evidence="1">
    <location>
        <begin position="133"/>
        <end position="145"/>
    </location>
</feature>
<feature type="compositionally biased region" description="Polar residues" evidence="1">
    <location>
        <begin position="1387"/>
        <end position="1402"/>
    </location>
</feature>
<dbReference type="SUPFAM" id="SSF55753">
    <property type="entry name" value="Actin depolymerizing proteins"/>
    <property type="match status" value="3"/>
</dbReference>
<feature type="domain" description="DUF4045" evidence="2">
    <location>
        <begin position="8"/>
        <end position="641"/>
    </location>
</feature>
<feature type="compositionally biased region" description="Polar residues" evidence="1">
    <location>
        <begin position="797"/>
        <end position="812"/>
    </location>
</feature>
<dbReference type="Gene3D" id="3.40.20.10">
    <property type="entry name" value="Severin"/>
    <property type="match status" value="3"/>
</dbReference>
<feature type="compositionally biased region" description="Gly residues" evidence="1">
    <location>
        <begin position="647"/>
        <end position="656"/>
    </location>
</feature>
<feature type="region of interest" description="Disordered" evidence="1">
    <location>
        <begin position="22"/>
        <end position="848"/>
    </location>
</feature>
<feature type="compositionally biased region" description="Acidic residues" evidence="1">
    <location>
        <begin position="1275"/>
        <end position="1290"/>
    </location>
</feature>
<dbReference type="PANTHER" id="PTHR11977:SF133">
    <property type="entry name" value="DUF4045 DOMAIN-CONTAINING PROTEIN"/>
    <property type="match status" value="1"/>
</dbReference>
<dbReference type="InterPro" id="IPR025118">
    <property type="entry name" value="DUF4045"/>
</dbReference>
<dbReference type="InterPro" id="IPR007122">
    <property type="entry name" value="Villin/Gelsolin"/>
</dbReference>
<dbReference type="InterPro" id="IPR029006">
    <property type="entry name" value="ADF-H/Gelsolin-like_dom_sf"/>
</dbReference>
<evidence type="ECO:0000259" key="3">
    <source>
        <dbReference type="Pfam" id="PF25480"/>
    </source>
</evidence>
<dbReference type="RefSeq" id="XP_056756282.1">
    <property type="nucleotide sequence ID" value="XM_056891287.1"/>
</dbReference>
<feature type="compositionally biased region" description="Polar residues" evidence="1">
    <location>
        <begin position="1323"/>
        <end position="1334"/>
    </location>
</feature>
<feature type="compositionally biased region" description="Basic and acidic residues" evidence="1">
    <location>
        <begin position="22"/>
        <end position="56"/>
    </location>
</feature>
<dbReference type="GO" id="GO:0008154">
    <property type="term" value="P:actin polymerization or depolymerization"/>
    <property type="evidence" value="ECO:0007669"/>
    <property type="project" value="TreeGrafter"/>
</dbReference>
<comment type="caution">
    <text evidence="4">The sequence shown here is derived from an EMBL/GenBank/DDBJ whole genome shotgun (WGS) entry which is preliminary data.</text>
</comment>
<keyword evidence="5" id="KW-1185">Reference proteome</keyword>
<feature type="compositionally biased region" description="Basic and acidic residues" evidence="1">
    <location>
        <begin position="221"/>
        <end position="232"/>
    </location>
</feature>
<feature type="compositionally biased region" description="Low complexity" evidence="1">
    <location>
        <begin position="1423"/>
        <end position="1437"/>
    </location>
</feature>
<proteinExistence type="predicted"/>
<feature type="compositionally biased region" description="Basic and acidic residues" evidence="1">
    <location>
        <begin position="909"/>
        <end position="929"/>
    </location>
</feature>
<dbReference type="GeneID" id="81581529"/>
<feature type="region of interest" description="Disordered" evidence="1">
    <location>
        <begin position="898"/>
        <end position="1139"/>
    </location>
</feature>
<dbReference type="GO" id="GO:0005737">
    <property type="term" value="C:cytoplasm"/>
    <property type="evidence" value="ECO:0007669"/>
    <property type="project" value="TreeGrafter"/>
</dbReference>
<feature type="compositionally biased region" description="Polar residues" evidence="1">
    <location>
        <begin position="1005"/>
        <end position="1026"/>
    </location>
</feature>
<feature type="compositionally biased region" description="Low complexity" evidence="1">
    <location>
        <begin position="409"/>
        <end position="422"/>
    </location>
</feature>
<dbReference type="Pfam" id="PF25480">
    <property type="entry name" value="DUF7904"/>
    <property type="match status" value="1"/>
</dbReference>
<accession>A0AAD6EEF7</accession>
<feature type="compositionally biased region" description="Polar residues" evidence="1">
    <location>
        <begin position="1410"/>
        <end position="1419"/>
    </location>
</feature>
<dbReference type="InterPro" id="IPR057226">
    <property type="entry name" value="DUF7904"/>
</dbReference>
<evidence type="ECO:0000313" key="5">
    <source>
        <dbReference type="Proteomes" id="UP001213799"/>
    </source>
</evidence>
<reference evidence="4" key="1">
    <citation type="journal article" date="2023" name="IMA Fungus">
        <title>Comparative genomic study of the Penicillium genus elucidates a diverse pangenome and 15 lateral gene transfer events.</title>
        <authorList>
            <person name="Petersen C."/>
            <person name="Sorensen T."/>
            <person name="Nielsen M.R."/>
            <person name="Sondergaard T.E."/>
            <person name="Sorensen J.L."/>
            <person name="Fitzpatrick D.A."/>
            <person name="Frisvad J.C."/>
            <person name="Nielsen K.L."/>
        </authorList>
    </citation>
    <scope>NUCLEOTIDE SEQUENCE</scope>
    <source>
        <strain evidence="4">IBT 12815</strain>
    </source>
</reference>